<dbReference type="AlphaFoldDB" id="R7T7M2"/>
<dbReference type="OMA" id="YDIGMEY"/>
<dbReference type="HOGENOM" id="CLU_000288_7_35_1"/>
<keyword evidence="4" id="KW-0141">cGMP biosynthesis</keyword>
<dbReference type="PANTHER" id="PTHR11920">
    <property type="entry name" value="GUANYLYL CYCLASE"/>
    <property type="match status" value="1"/>
</dbReference>
<dbReference type="OrthoDB" id="6226411at2759"/>
<keyword evidence="3" id="KW-0456">Lyase</keyword>
<dbReference type="InterPro" id="IPR000719">
    <property type="entry name" value="Prot_kinase_dom"/>
</dbReference>
<sequence>SNGSLHNILRNQKYHFDDNFKFCLALDVVAGMSYLHQDDIIHGYLTTNSCCVDEKWNVKIADWCFYKLAQKQDDADDANQAAKRAFWLAPEMIKNPNQWPTKEADVYSFSILLIEIFTQEDPYSHLTDCSDPSDVLLDITTRGIRPAYPHAASHELMQIFNMCWVEDPTSRPTFKKLKKLVEKAKPSKKGVLDCLMEALE</sequence>
<dbReference type="GO" id="GO:0004016">
    <property type="term" value="F:adenylate cyclase activity"/>
    <property type="evidence" value="ECO:0007669"/>
    <property type="project" value="TreeGrafter"/>
</dbReference>
<dbReference type="GO" id="GO:0001653">
    <property type="term" value="F:peptide receptor activity"/>
    <property type="evidence" value="ECO:0007669"/>
    <property type="project" value="TreeGrafter"/>
</dbReference>
<accession>R7T7M2</accession>
<dbReference type="STRING" id="283909.R7T7M2"/>
<evidence type="ECO:0000256" key="1">
    <source>
        <dbReference type="ARBA" id="ARBA00012202"/>
    </source>
</evidence>
<dbReference type="PROSITE" id="PS50011">
    <property type="entry name" value="PROTEIN_KINASE_DOM"/>
    <property type="match status" value="1"/>
</dbReference>
<dbReference type="Gene3D" id="1.10.510.10">
    <property type="entry name" value="Transferase(Phosphotransferase) domain 1"/>
    <property type="match status" value="1"/>
</dbReference>
<dbReference type="InterPro" id="IPR001245">
    <property type="entry name" value="Ser-Thr/Tyr_kinase_cat_dom"/>
</dbReference>
<evidence type="ECO:0000256" key="3">
    <source>
        <dbReference type="ARBA" id="ARBA00023239"/>
    </source>
</evidence>
<dbReference type="InterPro" id="IPR050401">
    <property type="entry name" value="Cyclic_nucleotide_synthase"/>
</dbReference>
<reference evidence="6 8" key="2">
    <citation type="journal article" date="2013" name="Nature">
        <title>Insights into bilaterian evolution from three spiralian genomes.</title>
        <authorList>
            <person name="Simakov O."/>
            <person name="Marletaz F."/>
            <person name="Cho S.J."/>
            <person name="Edsinger-Gonzales E."/>
            <person name="Havlak P."/>
            <person name="Hellsten U."/>
            <person name="Kuo D.H."/>
            <person name="Larsson T."/>
            <person name="Lv J."/>
            <person name="Arendt D."/>
            <person name="Savage R."/>
            <person name="Osoegawa K."/>
            <person name="de Jong P."/>
            <person name="Grimwood J."/>
            <person name="Chapman J.A."/>
            <person name="Shapiro H."/>
            <person name="Aerts A."/>
            <person name="Otillar R.P."/>
            <person name="Terry A.Y."/>
            <person name="Boore J.L."/>
            <person name="Grigoriev I.V."/>
            <person name="Lindberg D.R."/>
            <person name="Seaver E.C."/>
            <person name="Weisblat D.A."/>
            <person name="Putnam N.H."/>
            <person name="Rokhsar D.S."/>
        </authorList>
    </citation>
    <scope>NUCLEOTIDE SEQUENCE</scope>
    <source>
        <strain evidence="6 8">I ESC-2004</strain>
    </source>
</reference>
<evidence type="ECO:0000256" key="2">
    <source>
        <dbReference type="ARBA" id="ARBA00022741"/>
    </source>
</evidence>
<keyword evidence="8" id="KW-1185">Reference proteome</keyword>
<evidence type="ECO:0000313" key="7">
    <source>
        <dbReference type="EnsemblMetazoa" id="CapteP78649"/>
    </source>
</evidence>
<dbReference type="PANTHER" id="PTHR11920:SF501">
    <property type="entry name" value="GUANYLATE CYCLASE 32E"/>
    <property type="match status" value="1"/>
</dbReference>
<reference evidence="8" key="1">
    <citation type="submission" date="2012-12" db="EMBL/GenBank/DDBJ databases">
        <authorList>
            <person name="Hellsten U."/>
            <person name="Grimwood J."/>
            <person name="Chapman J.A."/>
            <person name="Shapiro H."/>
            <person name="Aerts A."/>
            <person name="Otillar R.P."/>
            <person name="Terry A.Y."/>
            <person name="Boore J.L."/>
            <person name="Simakov O."/>
            <person name="Marletaz F."/>
            <person name="Cho S.-J."/>
            <person name="Edsinger-Gonzales E."/>
            <person name="Havlak P."/>
            <person name="Kuo D.-H."/>
            <person name="Larsson T."/>
            <person name="Lv J."/>
            <person name="Arendt D."/>
            <person name="Savage R."/>
            <person name="Osoegawa K."/>
            <person name="de Jong P."/>
            <person name="Lindberg D.R."/>
            <person name="Seaver E.C."/>
            <person name="Weisblat D.A."/>
            <person name="Putnam N.H."/>
            <person name="Grigoriev I.V."/>
            <person name="Rokhsar D.S."/>
        </authorList>
    </citation>
    <scope>NUCLEOTIDE SEQUENCE</scope>
    <source>
        <strain evidence="8">I ESC-2004</strain>
    </source>
</reference>
<dbReference type="GO" id="GO:0004672">
    <property type="term" value="F:protein kinase activity"/>
    <property type="evidence" value="ECO:0007669"/>
    <property type="project" value="InterPro"/>
</dbReference>
<feature type="non-terminal residue" evidence="6">
    <location>
        <position position="200"/>
    </location>
</feature>
<dbReference type="GO" id="GO:0005886">
    <property type="term" value="C:plasma membrane"/>
    <property type="evidence" value="ECO:0007669"/>
    <property type="project" value="TreeGrafter"/>
</dbReference>
<evidence type="ECO:0000256" key="4">
    <source>
        <dbReference type="ARBA" id="ARBA00023293"/>
    </source>
</evidence>
<dbReference type="EnsemblMetazoa" id="CapteT78649">
    <property type="protein sequence ID" value="CapteP78649"/>
    <property type="gene ID" value="CapteG78649"/>
</dbReference>
<reference evidence="7" key="3">
    <citation type="submission" date="2015-06" db="UniProtKB">
        <authorList>
            <consortium name="EnsemblMetazoa"/>
        </authorList>
    </citation>
    <scope>IDENTIFICATION</scope>
</reference>
<evidence type="ECO:0000313" key="6">
    <source>
        <dbReference type="EMBL" id="ELT89649.1"/>
    </source>
</evidence>
<dbReference type="EMBL" id="KB311240">
    <property type="protein sequence ID" value="ELT89649.1"/>
    <property type="molecule type" value="Genomic_DNA"/>
</dbReference>
<gene>
    <name evidence="6" type="ORF">CAPTEDRAFT_78649</name>
</gene>
<dbReference type="GO" id="GO:0007168">
    <property type="term" value="P:receptor guanylyl cyclase signaling pathway"/>
    <property type="evidence" value="ECO:0007669"/>
    <property type="project" value="TreeGrafter"/>
</dbReference>
<dbReference type="EMBL" id="AMQN01032465">
    <property type="status" value="NOT_ANNOTATED_CDS"/>
    <property type="molecule type" value="Genomic_DNA"/>
</dbReference>
<dbReference type="GO" id="GO:0004383">
    <property type="term" value="F:guanylate cyclase activity"/>
    <property type="evidence" value="ECO:0007669"/>
    <property type="project" value="UniProtKB-EC"/>
</dbReference>
<dbReference type="Pfam" id="PF07714">
    <property type="entry name" value="PK_Tyr_Ser-Thr"/>
    <property type="match status" value="1"/>
</dbReference>
<keyword evidence="2" id="KW-0547">Nucleotide-binding</keyword>
<dbReference type="SUPFAM" id="SSF56112">
    <property type="entry name" value="Protein kinase-like (PK-like)"/>
    <property type="match status" value="1"/>
</dbReference>
<proteinExistence type="predicted"/>
<feature type="non-terminal residue" evidence="6">
    <location>
        <position position="1"/>
    </location>
</feature>
<protein>
    <recommendedName>
        <fullName evidence="1">guanylate cyclase</fullName>
        <ecNumber evidence="1">4.6.1.2</ecNumber>
    </recommendedName>
</protein>
<evidence type="ECO:0000313" key="8">
    <source>
        <dbReference type="Proteomes" id="UP000014760"/>
    </source>
</evidence>
<dbReference type="GO" id="GO:0005524">
    <property type="term" value="F:ATP binding"/>
    <property type="evidence" value="ECO:0007669"/>
    <property type="project" value="InterPro"/>
</dbReference>
<evidence type="ECO:0000259" key="5">
    <source>
        <dbReference type="PROSITE" id="PS50011"/>
    </source>
</evidence>
<dbReference type="InterPro" id="IPR011009">
    <property type="entry name" value="Kinase-like_dom_sf"/>
</dbReference>
<dbReference type="EC" id="4.6.1.2" evidence="1"/>
<organism evidence="6">
    <name type="scientific">Capitella teleta</name>
    <name type="common">Polychaete worm</name>
    <dbReference type="NCBI Taxonomy" id="283909"/>
    <lineage>
        <taxon>Eukaryota</taxon>
        <taxon>Metazoa</taxon>
        <taxon>Spiralia</taxon>
        <taxon>Lophotrochozoa</taxon>
        <taxon>Annelida</taxon>
        <taxon>Polychaeta</taxon>
        <taxon>Sedentaria</taxon>
        <taxon>Scolecida</taxon>
        <taxon>Capitellidae</taxon>
        <taxon>Capitella</taxon>
    </lineage>
</organism>
<feature type="domain" description="Protein kinase" evidence="5">
    <location>
        <begin position="1"/>
        <end position="181"/>
    </location>
</feature>
<dbReference type="Proteomes" id="UP000014760">
    <property type="component" value="Unassembled WGS sequence"/>
</dbReference>
<name>R7T7M2_CAPTE</name>